<keyword evidence="3" id="KW-1185">Reference proteome</keyword>
<gene>
    <name evidence="2" type="ORF">CDAR_307481</name>
</gene>
<protein>
    <submittedName>
        <fullName evidence="2">Uncharacterized protein</fullName>
    </submittedName>
</protein>
<reference evidence="2 3" key="1">
    <citation type="submission" date="2021-06" db="EMBL/GenBank/DDBJ databases">
        <title>Caerostris darwini draft genome.</title>
        <authorList>
            <person name="Kono N."/>
            <person name="Arakawa K."/>
        </authorList>
    </citation>
    <scope>NUCLEOTIDE SEQUENCE [LARGE SCALE GENOMIC DNA]</scope>
</reference>
<comment type="caution">
    <text evidence="2">The sequence shown here is derived from an EMBL/GenBank/DDBJ whole genome shotgun (WGS) entry which is preliminary data.</text>
</comment>
<proteinExistence type="predicted"/>
<sequence length="122" mass="14168">MQHEYENHIGPQTQYKRKKVQTEANPKCSALIPISFFLSTGISLLNIGWYHISNTNYHKRYAIMNIPKMFMQQRISCCHANVITLLKYCTLLKLLCPPSPRLSHQLVGNDEFRSLCRWGVSI</sequence>
<name>A0AAV4T5S8_9ARAC</name>
<organism evidence="2 3">
    <name type="scientific">Caerostris darwini</name>
    <dbReference type="NCBI Taxonomy" id="1538125"/>
    <lineage>
        <taxon>Eukaryota</taxon>
        <taxon>Metazoa</taxon>
        <taxon>Ecdysozoa</taxon>
        <taxon>Arthropoda</taxon>
        <taxon>Chelicerata</taxon>
        <taxon>Arachnida</taxon>
        <taxon>Araneae</taxon>
        <taxon>Araneomorphae</taxon>
        <taxon>Entelegynae</taxon>
        <taxon>Araneoidea</taxon>
        <taxon>Araneidae</taxon>
        <taxon>Caerostris</taxon>
    </lineage>
</organism>
<feature type="transmembrane region" description="Helical" evidence="1">
    <location>
        <begin position="30"/>
        <end position="50"/>
    </location>
</feature>
<dbReference type="EMBL" id="BPLQ01008901">
    <property type="protein sequence ID" value="GIY40262.1"/>
    <property type="molecule type" value="Genomic_DNA"/>
</dbReference>
<dbReference type="AlphaFoldDB" id="A0AAV4T5S8"/>
<evidence type="ECO:0000256" key="1">
    <source>
        <dbReference type="SAM" id="Phobius"/>
    </source>
</evidence>
<evidence type="ECO:0000313" key="2">
    <source>
        <dbReference type="EMBL" id="GIY40262.1"/>
    </source>
</evidence>
<keyword evidence="1" id="KW-1133">Transmembrane helix</keyword>
<dbReference type="Proteomes" id="UP001054837">
    <property type="component" value="Unassembled WGS sequence"/>
</dbReference>
<evidence type="ECO:0000313" key="3">
    <source>
        <dbReference type="Proteomes" id="UP001054837"/>
    </source>
</evidence>
<keyword evidence="1" id="KW-0812">Transmembrane</keyword>
<accession>A0AAV4T5S8</accession>
<keyword evidence="1" id="KW-0472">Membrane</keyword>